<evidence type="ECO:0000313" key="3">
    <source>
        <dbReference type="Proteomes" id="UP001469553"/>
    </source>
</evidence>
<comment type="caution">
    <text evidence="2">The sequence shown here is derived from an EMBL/GenBank/DDBJ whole genome shotgun (WGS) entry which is preliminary data.</text>
</comment>
<accession>A0ABV0ZNQ7</accession>
<feature type="region of interest" description="Disordered" evidence="1">
    <location>
        <begin position="1"/>
        <end position="146"/>
    </location>
</feature>
<sequence length="146" mass="16647">MQPPSPATPTLQHPHIEARATMHRTTAPKPQPAIQRRAECSNEHRKRKPCTKPTPCKCDPTSPPKIKPPAKVHPLEKTTHSIQVQEHARHPYRYQNWPHKKTHTEAHKRQRAHRAKTKTHQEAETTPPQIMQTSLTSLPQTEPGPA</sequence>
<keyword evidence="3" id="KW-1185">Reference proteome</keyword>
<evidence type="ECO:0000313" key="2">
    <source>
        <dbReference type="EMBL" id="MEQ2307402.1"/>
    </source>
</evidence>
<feature type="compositionally biased region" description="Polar residues" evidence="1">
    <location>
        <begin position="124"/>
        <end position="140"/>
    </location>
</feature>
<dbReference type="Proteomes" id="UP001469553">
    <property type="component" value="Unassembled WGS sequence"/>
</dbReference>
<organism evidence="2 3">
    <name type="scientific">Ameca splendens</name>
    <dbReference type="NCBI Taxonomy" id="208324"/>
    <lineage>
        <taxon>Eukaryota</taxon>
        <taxon>Metazoa</taxon>
        <taxon>Chordata</taxon>
        <taxon>Craniata</taxon>
        <taxon>Vertebrata</taxon>
        <taxon>Euteleostomi</taxon>
        <taxon>Actinopterygii</taxon>
        <taxon>Neopterygii</taxon>
        <taxon>Teleostei</taxon>
        <taxon>Neoteleostei</taxon>
        <taxon>Acanthomorphata</taxon>
        <taxon>Ovalentaria</taxon>
        <taxon>Atherinomorphae</taxon>
        <taxon>Cyprinodontiformes</taxon>
        <taxon>Goodeidae</taxon>
        <taxon>Ameca</taxon>
    </lineage>
</organism>
<gene>
    <name evidence="2" type="ORF">AMECASPLE_017883</name>
</gene>
<name>A0ABV0ZNQ7_9TELE</name>
<dbReference type="EMBL" id="JAHRIP010067194">
    <property type="protein sequence ID" value="MEQ2307402.1"/>
    <property type="molecule type" value="Genomic_DNA"/>
</dbReference>
<protein>
    <submittedName>
        <fullName evidence="2">Uncharacterized protein</fullName>
    </submittedName>
</protein>
<feature type="compositionally biased region" description="Low complexity" evidence="1">
    <location>
        <begin position="51"/>
        <end position="60"/>
    </location>
</feature>
<evidence type="ECO:0000256" key="1">
    <source>
        <dbReference type="SAM" id="MobiDB-lite"/>
    </source>
</evidence>
<reference evidence="2 3" key="1">
    <citation type="submission" date="2021-06" db="EMBL/GenBank/DDBJ databases">
        <authorList>
            <person name="Palmer J.M."/>
        </authorList>
    </citation>
    <scope>NUCLEOTIDE SEQUENCE [LARGE SCALE GENOMIC DNA]</scope>
    <source>
        <strain evidence="2 3">AS_MEX2019</strain>
        <tissue evidence="2">Muscle</tissue>
    </source>
</reference>
<feature type="compositionally biased region" description="Basic residues" evidence="1">
    <location>
        <begin position="98"/>
        <end position="118"/>
    </location>
</feature>
<proteinExistence type="predicted"/>